<dbReference type="EMBL" id="JADIMH010000065">
    <property type="protein sequence ID" value="MBO8467982.1"/>
    <property type="molecule type" value="Genomic_DNA"/>
</dbReference>
<evidence type="ECO:0000313" key="2">
    <source>
        <dbReference type="EMBL" id="MBO8467982.1"/>
    </source>
</evidence>
<name>A0A9D9I8Y0_9BACT</name>
<protein>
    <submittedName>
        <fullName evidence="2">Uncharacterized protein</fullName>
    </submittedName>
</protein>
<organism evidence="2 3">
    <name type="scientific">Candidatus Cryptobacteroides faecipullorum</name>
    <dbReference type="NCBI Taxonomy" id="2840764"/>
    <lineage>
        <taxon>Bacteria</taxon>
        <taxon>Pseudomonadati</taxon>
        <taxon>Bacteroidota</taxon>
        <taxon>Bacteroidia</taxon>
        <taxon>Bacteroidales</taxon>
        <taxon>Candidatus Cryptobacteroides</taxon>
    </lineage>
</organism>
<dbReference type="AlphaFoldDB" id="A0A9D9I8Y0"/>
<comment type="caution">
    <text evidence="2">The sequence shown here is derived from an EMBL/GenBank/DDBJ whole genome shotgun (WGS) entry which is preliminary data.</text>
</comment>
<gene>
    <name evidence="2" type="ORF">IAB99_09540</name>
</gene>
<reference evidence="2" key="1">
    <citation type="submission" date="2020-10" db="EMBL/GenBank/DDBJ databases">
        <authorList>
            <person name="Gilroy R."/>
        </authorList>
    </citation>
    <scope>NUCLEOTIDE SEQUENCE</scope>
    <source>
        <strain evidence="2">B1-15692</strain>
    </source>
</reference>
<accession>A0A9D9I8Y0</accession>
<sequence length="283" mass="31567">MKKILLSVLTVLCIQANMSAQAQLTTKKVKIEDFTEKVTKVVLSGNIFYDSSIQEAVRENWTVSPYEFCSLEDFRQLKTNPDYYFLIKVKGQFRRESEPGIEFLSLVKGGQGAEKGIDGMLDLITFPYAAADSPTGRETVFLPLILDIIQQHVLSSIATDFVAYSSLIAYSNNIDEIKGKQLVMAEEDLSDEVTPVLRERYLGAPVIVADTDSADEYVSGNAANTVVSYIVCPENPQPGSFCYKMLIDVGTGDLYYFRKHRITRKVGPGFLVEDVKRIADVID</sequence>
<evidence type="ECO:0000256" key="1">
    <source>
        <dbReference type="SAM" id="SignalP"/>
    </source>
</evidence>
<evidence type="ECO:0000313" key="3">
    <source>
        <dbReference type="Proteomes" id="UP000823660"/>
    </source>
</evidence>
<feature type="signal peptide" evidence="1">
    <location>
        <begin position="1"/>
        <end position="22"/>
    </location>
</feature>
<proteinExistence type="predicted"/>
<reference evidence="2" key="2">
    <citation type="journal article" date="2021" name="PeerJ">
        <title>Extensive microbial diversity within the chicken gut microbiome revealed by metagenomics and culture.</title>
        <authorList>
            <person name="Gilroy R."/>
            <person name="Ravi A."/>
            <person name="Getino M."/>
            <person name="Pursley I."/>
            <person name="Horton D.L."/>
            <person name="Alikhan N.F."/>
            <person name="Baker D."/>
            <person name="Gharbi K."/>
            <person name="Hall N."/>
            <person name="Watson M."/>
            <person name="Adriaenssens E.M."/>
            <person name="Foster-Nyarko E."/>
            <person name="Jarju S."/>
            <person name="Secka A."/>
            <person name="Antonio M."/>
            <person name="Oren A."/>
            <person name="Chaudhuri R.R."/>
            <person name="La Ragione R."/>
            <person name="Hildebrand F."/>
            <person name="Pallen M.J."/>
        </authorList>
    </citation>
    <scope>NUCLEOTIDE SEQUENCE</scope>
    <source>
        <strain evidence="2">B1-15692</strain>
    </source>
</reference>
<keyword evidence="1" id="KW-0732">Signal</keyword>
<feature type="chain" id="PRO_5038956296" evidence="1">
    <location>
        <begin position="23"/>
        <end position="283"/>
    </location>
</feature>
<dbReference type="Proteomes" id="UP000823660">
    <property type="component" value="Unassembled WGS sequence"/>
</dbReference>